<organism evidence="2 3">
    <name type="scientific">Variovorax robiniae</name>
    <dbReference type="NCBI Taxonomy" id="1836199"/>
    <lineage>
        <taxon>Bacteria</taxon>
        <taxon>Pseudomonadati</taxon>
        <taxon>Pseudomonadota</taxon>
        <taxon>Betaproteobacteria</taxon>
        <taxon>Burkholderiales</taxon>
        <taxon>Comamonadaceae</taxon>
        <taxon>Variovorax</taxon>
    </lineage>
</organism>
<dbReference type="SUPFAM" id="SSF53335">
    <property type="entry name" value="S-adenosyl-L-methionine-dependent methyltransferases"/>
    <property type="match status" value="1"/>
</dbReference>
<name>A0ABU8XB71_9BURK</name>
<feature type="region of interest" description="Disordered" evidence="1">
    <location>
        <begin position="270"/>
        <end position="293"/>
    </location>
</feature>
<dbReference type="NCBIfam" id="TIGR04325">
    <property type="entry name" value="MTase_LIC12133"/>
    <property type="match status" value="1"/>
</dbReference>
<dbReference type="EC" id="2.1.1.-" evidence="2"/>
<sequence length="293" mass="33064">MTLLSFARHFREVMNGPLVRPALLYLKQKEFFTPVAAANCFGVFDSFDTARAWLPPNEEFDHSALAKEYVEDRTQHVFTYDYPVMWWLERAFNDGATSVFDIGGSVGVHYYAYRHYFKMPADLRWVVAEVPAMVAIGRDLAEKNQVTALQFTENLEGGKDASVWLSAGAFHYLDVRFDQLLLKSSARPRHILLNKLPLYDGEDFVTTQNLGDGCYAPTHVYNRARFIREIEALGYTCVDAWKVLERSLHIPGHEERSIAAFTGLYFSRSSSPAPGDAGEVGKPVPLPPTKEAS</sequence>
<keyword evidence="2" id="KW-0808">Transferase</keyword>
<dbReference type="GO" id="GO:0032259">
    <property type="term" value="P:methylation"/>
    <property type="evidence" value="ECO:0007669"/>
    <property type="project" value="UniProtKB-KW"/>
</dbReference>
<protein>
    <submittedName>
        <fullName evidence="2">Methyltransferase, TIGR04325 family</fullName>
        <ecNumber evidence="2">2.1.1.-</ecNumber>
    </submittedName>
</protein>
<accession>A0ABU8XB71</accession>
<evidence type="ECO:0000313" key="2">
    <source>
        <dbReference type="EMBL" id="MEJ8855907.1"/>
    </source>
</evidence>
<dbReference type="InterPro" id="IPR027612">
    <property type="entry name" value="Put_MTase_LIC12133"/>
</dbReference>
<evidence type="ECO:0000256" key="1">
    <source>
        <dbReference type="SAM" id="MobiDB-lite"/>
    </source>
</evidence>
<gene>
    <name evidence="2" type="ORF">WKW79_15095</name>
</gene>
<dbReference type="Proteomes" id="UP001367030">
    <property type="component" value="Unassembled WGS sequence"/>
</dbReference>
<dbReference type="GO" id="GO:0008168">
    <property type="term" value="F:methyltransferase activity"/>
    <property type="evidence" value="ECO:0007669"/>
    <property type="project" value="UniProtKB-KW"/>
</dbReference>
<dbReference type="EMBL" id="JBBKZS010000005">
    <property type="protein sequence ID" value="MEJ8855907.1"/>
    <property type="molecule type" value="Genomic_DNA"/>
</dbReference>
<comment type="caution">
    <text evidence="2">The sequence shown here is derived from an EMBL/GenBank/DDBJ whole genome shotgun (WGS) entry which is preliminary data.</text>
</comment>
<feature type="compositionally biased region" description="Pro residues" evidence="1">
    <location>
        <begin position="284"/>
        <end position="293"/>
    </location>
</feature>
<keyword evidence="3" id="KW-1185">Reference proteome</keyword>
<dbReference type="InterPro" id="IPR029063">
    <property type="entry name" value="SAM-dependent_MTases_sf"/>
</dbReference>
<proteinExistence type="predicted"/>
<dbReference type="RefSeq" id="WP_340335977.1">
    <property type="nucleotide sequence ID" value="NZ_JBBKZS010000005.1"/>
</dbReference>
<evidence type="ECO:0000313" key="3">
    <source>
        <dbReference type="Proteomes" id="UP001367030"/>
    </source>
</evidence>
<reference evidence="2 3" key="1">
    <citation type="submission" date="2024-03" db="EMBL/GenBank/DDBJ databases">
        <title>Novel species of the genus Variovorax.</title>
        <authorList>
            <person name="Liu Q."/>
            <person name="Xin Y.-H."/>
        </authorList>
    </citation>
    <scope>NUCLEOTIDE SEQUENCE [LARGE SCALE GENOMIC DNA]</scope>
    <source>
        <strain evidence="2 3">KACC 18901</strain>
    </source>
</reference>
<keyword evidence="2" id="KW-0489">Methyltransferase</keyword>